<dbReference type="Pfam" id="PF18962">
    <property type="entry name" value="Por_Secre_tail"/>
    <property type="match status" value="1"/>
</dbReference>
<accession>A0ABW8Z2E3</accession>
<evidence type="ECO:0000259" key="3">
    <source>
        <dbReference type="Pfam" id="PF18962"/>
    </source>
</evidence>
<organism evidence="4 5">
    <name type="scientific">Flavobacterium rhizosphaerae</name>
    <dbReference type="NCBI Taxonomy" id="3163298"/>
    <lineage>
        <taxon>Bacteria</taxon>
        <taxon>Pseudomonadati</taxon>
        <taxon>Bacteroidota</taxon>
        <taxon>Flavobacteriia</taxon>
        <taxon>Flavobacteriales</taxon>
        <taxon>Flavobacteriaceae</taxon>
        <taxon>Flavobacterium</taxon>
    </lineage>
</organism>
<protein>
    <submittedName>
        <fullName evidence="4">T9SS type A sorting domain-containing protein</fullName>
    </submittedName>
</protein>
<evidence type="ECO:0000256" key="1">
    <source>
        <dbReference type="ARBA" id="ARBA00022729"/>
    </source>
</evidence>
<gene>
    <name evidence="4" type="ORF">ABS766_14860</name>
</gene>
<feature type="signal peptide" evidence="2">
    <location>
        <begin position="1"/>
        <end position="19"/>
    </location>
</feature>
<proteinExistence type="predicted"/>
<evidence type="ECO:0000313" key="5">
    <source>
        <dbReference type="Proteomes" id="UP001629156"/>
    </source>
</evidence>
<evidence type="ECO:0000313" key="4">
    <source>
        <dbReference type="EMBL" id="MFL9845701.1"/>
    </source>
</evidence>
<keyword evidence="1 2" id="KW-0732">Signal</keyword>
<dbReference type="InterPro" id="IPR026444">
    <property type="entry name" value="Secre_tail"/>
</dbReference>
<dbReference type="NCBIfam" id="TIGR04183">
    <property type="entry name" value="Por_Secre_tail"/>
    <property type="match status" value="1"/>
</dbReference>
<reference evidence="4 5" key="1">
    <citation type="submission" date="2024-06" db="EMBL/GenBank/DDBJ databases">
        <authorList>
            <person name="Kaempfer P."/>
            <person name="Viver T."/>
        </authorList>
    </citation>
    <scope>NUCLEOTIDE SEQUENCE [LARGE SCALE GENOMIC DNA]</scope>
    <source>
        <strain evidence="4 5">ST-119</strain>
    </source>
</reference>
<feature type="domain" description="Secretion system C-terminal sorting" evidence="3">
    <location>
        <begin position="281"/>
        <end position="340"/>
    </location>
</feature>
<dbReference type="EMBL" id="JBELPZ010000020">
    <property type="protein sequence ID" value="MFL9845701.1"/>
    <property type="molecule type" value="Genomic_DNA"/>
</dbReference>
<dbReference type="Proteomes" id="UP001629156">
    <property type="component" value="Unassembled WGS sequence"/>
</dbReference>
<keyword evidence="5" id="KW-1185">Reference proteome</keyword>
<dbReference type="RefSeq" id="WP_408085982.1">
    <property type="nucleotide sequence ID" value="NZ_JBELPZ010000020.1"/>
</dbReference>
<name>A0ABW8Z2E3_9FLAO</name>
<comment type="caution">
    <text evidence="4">The sequence shown here is derived from an EMBL/GenBank/DDBJ whole genome shotgun (WGS) entry which is preliminary data.</text>
</comment>
<evidence type="ECO:0000256" key="2">
    <source>
        <dbReference type="SAM" id="SignalP"/>
    </source>
</evidence>
<sequence>MKTKLLLFLLSFSCFAVFGQEQVNMFYTYPSIMSSPEVTEAVDNYALVSSETIDESQDGENVVWNFDDLQLITYTHTQFRPATTAEVEEYPAADFVVETFIDGQEDPTSYMLSMDENMLSNVYFVGGDMGGYSVNYTDNAFIGNFPLSYGYINTDEVEGTYQAAIGISGTFTGFATVEVDAYGTLTVNQGVANNTPVVRMRLIQTLSINYMGLPAGLITQNIYNYYDVSEGSVTPNPIFRIISTNVDIPALSLDETTRSYESYIDTTAGTQSFKRVNLAIAPNPVGDVLHITGDTQIQSVTVTDAAGRIVASGTGNDIAVSHISTGIYYVTVENGLGRQAIKMVKK</sequence>
<feature type="chain" id="PRO_5046677808" evidence="2">
    <location>
        <begin position="20"/>
        <end position="346"/>
    </location>
</feature>